<dbReference type="Pfam" id="PF03638">
    <property type="entry name" value="TCR"/>
    <property type="match status" value="1"/>
</dbReference>
<dbReference type="eggNOG" id="KOG1171">
    <property type="taxonomic scope" value="Eukaryota"/>
</dbReference>
<dbReference type="GeneTree" id="ENSGT00940000168375"/>
<evidence type="ECO:0000259" key="4">
    <source>
        <dbReference type="PROSITE" id="PS51634"/>
    </source>
</evidence>
<dbReference type="AlphaFoldDB" id="A0A096M1D1"/>
<dbReference type="InterPro" id="IPR005172">
    <property type="entry name" value="CRC"/>
</dbReference>
<evidence type="ECO:0000313" key="6">
    <source>
        <dbReference type="Proteomes" id="UP000028760"/>
    </source>
</evidence>
<accession>A0A096M1D1</accession>
<dbReference type="PROSITE" id="PS51634">
    <property type="entry name" value="CRC"/>
    <property type="match status" value="1"/>
</dbReference>
<comment type="subcellular location">
    <subcellularLocation>
        <location evidence="1">Nucleus</location>
    </subcellularLocation>
</comment>
<dbReference type="STRING" id="48698.ENSPFOP00000025222"/>
<evidence type="ECO:0000256" key="3">
    <source>
        <dbReference type="ARBA" id="ARBA00023242"/>
    </source>
</evidence>
<name>A0A096M1D1_POEFO</name>
<feature type="domain" description="CRC" evidence="4">
    <location>
        <begin position="1"/>
        <end position="99"/>
    </location>
</feature>
<evidence type="ECO:0000256" key="1">
    <source>
        <dbReference type="ARBA" id="ARBA00004123"/>
    </source>
</evidence>
<reference evidence="6" key="1">
    <citation type="submission" date="2013-10" db="EMBL/GenBank/DDBJ databases">
        <authorList>
            <person name="Schartl M."/>
            <person name="Warren W."/>
        </authorList>
    </citation>
    <scope>NUCLEOTIDE SEQUENCE [LARGE SCALE GENOMIC DNA]</scope>
    <source>
        <strain evidence="6">female</strain>
    </source>
</reference>
<dbReference type="OMA" id="NIEHEME"/>
<dbReference type="SMART" id="SM01114">
    <property type="entry name" value="CXC"/>
    <property type="match status" value="2"/>
</dbReference>
<organism evidence="5 6">
    <name type="scientific">Poecilia formosa</name>
    <name type="common">Amazon molly</name>
    <name type="synonym">Limia formosa</name>
    <dbReference type="NCBI Taxonomy" id="48698"/>
    <lineage>
        <taxon>Eukaryota</taxon>
        <taxon>Metazoa</taxon>
        <taxon>Chordata</taxon>
        <taxon>Craniata</taxon>
        <taxon>Vertebrata</taxon>
        <taxon>Euteleostomi</taxon>
        <taxon>Actinopterygii</taxon>
        <taxon>Neopterygii</taxon>
        <taxon>Teleostei</taxon>
        <taxon>Neoteleostei</taxon>
        <taxon>Acanthomorphata</taxon>
        <taxon>Ovalentaria</taxon>
        <taxon>Atherinomorphae</taxon>
        <taxon>Cyprinodontiformes</taxon>
        <taxon>Poeciliidae</taxon>
        <taxon>Poeciliinae</taxon>
        <taxon>Poecilia</taxon>
    </lineage>
</organism>
<evidence type="ECO:0000256" key="2">
    <source>
        <dbReference type="ARBA" id="ARBA00007267"/>
    </source>
</evidence>
<proteinExistence type="inferred from homology"/>
<dbReference type="InterPro" id="IPR033467">
    <property type="entry name" value="Tesmin/TSO1-like_CXC"/>
</dbReference>
<dbReference type="GO" id="GO:0005634">
    <property type="term" value="C:nucleus"/>
    <property type="evidence" value="ECO:0007669"/>
    <property type="project" value="UniProtKB-SubCell"/>
</dbReference>
<dbReference type="PANTHER" id="PTHR12446">
    <property type="entry name" value="TESMIN/TSO1-RELATED"/>
    <property type="match status" value="1"/>
</dbReference>
<dbReference type="EMBL" id="AYCK01022140">
    <property type="status" value="NOT_ANNOTATED_CDS"/>
    <property type="molecule type" value="Genomic_DNA"/>
</dbReference>
<protein>
    <recommendedName>
        <fullName evidence="4">CRC domain-containing protein</fullName>
    </recommendedName>
</protein>
<keyword evidence="6" id="KW-1185">Reference proteome</keyword>
<dbReference type="GO" id="GO:0006355">
    <property type="term" value="P:regulation of DNA-templated transcription"/>
    <property type="evidence" value="ECO:0007669"/>
    <property type="project" value="TreeGrafter"/>
</dbReference>
<keyword evidence="3" id="KW-0539">Nucleus</keyword>
<evidence type="ECO:0000313" key="5">
    <source>
        <dbReference type="Ensembl" id="ENSPFOP00000025222.1"/>
    </source>
</evidence>
<reference evidence="5" key="2">
    <citation type="submission" date="2025-08" db="UniProtKB">
        <authorList>
            <consortium name="Ensembl"/>
        </authorList>
    </citation>
    <scope>IDENTIFICATION</scope>
</reference>
<dbReference type="PANTHER" id="PTHR12446:SF34">
    <property type="entry name" value="PROTEIN LIN-54 HOMOLOG"/>
    <property type="match status" value="1"/>
</dbReference>
<dbReference type="Proteomes" id="UP000028760">
    <property type="component" value="Unassembled WGS sequence"/>
</dbReference>
<dbReference type="Ensembl" id="ENSPFOT00000027479.1">
    <property type="protein sequence ID" value="ENSPFOP00000025222.1"/>
    <property type="gene ID" value="ENSPFOG00000024699.1"/>
</dbReference>
<reference evidence="5" key="3">
    <citation type="submission" date="2025-09" db="UniProtKB">
        <authorList>
            <consortium name="Ensembl"/>
        </authorList>
    </citation>
    <scope>IDENTIFICATION</scope>
</reference>
<comment type="similarity">
    <text evidence="2">Belongs to the lin-54 family.</text>
</comment>
<sequence>YCECFANGVMCSNCDCSNCHNNEEHELKRREAIKAAMLRNPNAFKSKLVDWKTGKAKSWNNKGCNCKRSGCLKNYCECYEANIQCTSSCKCIGCLNHTNNSQNRTLIMINGFLQYNNGNMHIMSWDVSSINQSHSSLQKCSQLVLTSERVETVCGCLLTKAREAEMENKSHTMAQHLVLAEFGHHLSEI</sequence>
<dbReference type="InterPro" id="IPR028307">
    <property type="entry name" value="Lin-54_fam"/>
</dbReference>